<feature type="transmembrane region" description="Helical" evidence="19">
    <location>
        <begin position="70"/>
        <end position="88"/>
    </location>
</feature>
<evidence type="ECO:0000256" key="19">
    <source>
        <dbReference type="SAM" id="Phobius"/>
    </source>
</evidence>
<evidence type="ECO:0000256" key="9">
    <source>
        <dbReference type="ARBA" id="ARBA00022516"/>
    </source>
</evidence>
<gene>
    <name evidence="20" type="ORF">A4S15_10980</name>
</gene>
<dbReference type="GO" id="GO:0004605">
    <property type="term" value="F:phosphatidate cytidylyltransferase activity"/>
    <property type="evidence" value="ECO:0007669"/>
    <property type="project" value="UniProtKB-EC"/>
</dbReference>
<sequence length="287" mass="30483">MFETGPAAQKIPRFPPLTDELKKRVISALLLAPLGFSVAFFGGWFAVVITTFVAMLILSEWNDVTSDGRARGWFAFEIAVAAFTAIALIARWEWVALLGLVAVACLTVFLALRGSNAAWATGGLIYALSLPLSIVILLNSARWGFEAAVFICFVIWTTDVFAYFAGKGIGGPKLWPAISPKKTWAGFIAGLTGGVIAGGVMSLILGLVWSLPLALLAFALSLAGHGGDLYESWVKRHFDKKDSGQLIPGHGGIMDRMDGLLAAFVLAMVIGVARGGLHDCAGGLLSW</sequence>
<evidence type="ECO:0000256" key="5">
    <source>
        <dbReference type="ARBA" id="ARBA00010185"/>
    </source>
</evidence>
<proteinExistence type="inferred from homology"/>
<comment type="subcellular location">
    <subcellularLocation>
        <location evidence="2">Cell membrane</location>
        <topology evidence="2">Multi-pass membrane protein</topology>
    </subcellularLocation>
</comment>
<dbReference type="GO" id="GO:0005886">
    <property type="term" value="C:plasma membrane"/>
    <property type="evidence" value="ECO:0007669"/>
    <property type="project" value="UniProtKB-SubCell"/>
</dbReference>
<feature type="transmembrane region" description="Helical" evidence="19">
    <location>
        <begin position="184"/>
        <end position="205"/>
    </location>
</feature>
<dbReference type="STRING" id="1827387.A4S15_10980"/>
<keyword evidence="12 18" id="KW-0548">Nucleotidyltransferase</keyword>
<keyword evidence="14" id="KW-0443">Lipid metabolism</keyword>
<keyword evidence="16" id="KW-0594">Phospholipid biosynthesis</keyword>
<evidence type="ECO:0000256" key="14">
    <source>
        <dbReference type="ARBA" id="ARBA00023098"/>
    </source>
</evidence>
<feature type="transmembrane region" description="Helical" evidence="19">
    <location>
        <begin position="25"/>
        <end position="58"/>
    </location>
</feature>
<evidence type="ECO:0000256" key="7">
    <source>
        <dbReference type="ARBA" id="ARBA00019373"/>
    </source>
</evidence>
<evidence type="ECO:0000256" key="6">
    <source>
        <dbReference type="ARBA" id="ARBA00012487"/>
    </source>
</evidence>
<evidence type="ECO:0000313" key="21">
    <source>
        <dbReference type="Proteomes" id="UP000192872"/>
    </source>
</evidence>
<dbReference type="GO" id="GO:0016024">
    <property type="term" value="P:CDP-diacylglycerol biosynthetic process"/>
    <property type="evidence" value="ECO:0007669"/>
    <property type="project" value="UniProtKB-UniPathway"/>
</dbReference>
<evidence type="ECO:0000256" key="11">
    <source>
        <dbReference type="ARBA" id="ARBA00022692"/>
    </source>
</evidence>
<evidence type="ECO:0000256" key="10">
    <source>
        <dbReference type="ARBA" id="ARBA00022679"/>
    </source>
</evidence>
<evidence type="ECO:0000256" key="8">
    <source>
        <dbReference type="ARBA" id="ARBA00022475"/>
    </source>
</evidence>
<dbReference type="InterPro" id="IPR000374">
    <property type="entry name" value="PC_trans"/>
</dbReference>
<evidence type="ECO:0000256" key="4">
    <source>
        <dbReference type="ARBA" id="ARBA00005189"/>
    </source>
</evidence>
<name>A0A1W9HVC3_9HYPH</name>
<protein>
    <recommendedName>
        <fullName evidence="7 18">Phosphatidate cytidylyltransferase</fullName>
        <ecNumber evidence="6 18">2.7.7.41</ecNumber>
    </recommendedName>
</protein>
<dbReference type="EC" id="2.7.7.41" evidence="6 18"/>
<accession>A0A1W9HVC3</accession>
<evidence type="ECO:0000256" key="13">
    <source>
        <dbReference type="ARBA" id="ARBA00022989"/>
    </source>
</evidence>
<dbReference type="PANTHER" id="PTHR46382:SF1">
    <property type="entry name" value="PHOSPHATIDATE CYTIDYLYLTRANSFERASE"/>
    <property type="match status" value="1"/>
</dbReference>
<feature type="transmembrane region" description="Helical" evidence="19">
    <location>
        <begin position="147"/>
        <end position="164"/>
    </location>
</feature>
<keyword evidence="9" id="KW-0444">Lipid biosynthesis</keyword>
<keyword evidence="10 18" id="KW-0808">Transferase</keyword>
<keyword evidence="13 19" id="KW-1133">Transmembrane helix</keyword>
<reference evidence="20 21" key="1">
    <citation type="journal article" date="2017" name="Water Res.">
        <title>Comammox in drinking water systems.</title>
        <authorList>
            <person name="Wang Y."/>
            <person name="Ma L."/>
            <person name="Mao Y."/>
            <person name="Jiang X."/>
            <person name="Xia Y."/>
            <person name="Yu K."/>
            <person name="Li B."/>
            <person name="Zhang T."/>
        </authorList>
    </citation>
    <scope>NUCLEOTIDE SEQUENCE [LARGE SCALE GENOMIC DNA]</scope>
    <source>
        <strain evidence="20">SG_bin8</strain>
    </source>
</reference>
<comment type="catalytic activity">
    <reaction evidence="1 18">
        <text>a 1,2-diacyl-sn-glycero-3-phosphate + CTP + H(+) = a CDP-1,2-diacyl-sn-glycerol + diphosphate</text>
        <dbReference type="Rhea" id="RHEA:16229"/>
        <dbReference type="ChEBI" id="CHEBI:15378"/>
        <dbReference type="ChEBI" id="CHEBI:33019"/>
        <dbReference type="ChEBI" id="CHEBI:37563"/>
        <dbReference type="ChEBI" id="CHEBI:58332"/>
        <dbReference type="ChEBI" id="CHEBI:58608"/>
        <dbReference type="EC" id="2.7.7.41"/>
    </reaction>
</comment>
<feature type="transmembrane region" description="Helical" evidence="19">
    <location>
        <begin position="259"/>
        <end position="277"/>
    </location>
</feature>
<comment type="caution">
    <text evidence="20">The sequence shown here is derived from an EMBL/GenBank/DDBJ whole genome shotgun (WGS) entry which is preliminary data.</text>
</comment>
<feature type="transmembrane region" description="Helical" evidence="19">
    <location>
        <begin position="124"/>
        <end position="141"/>
    </location>
</feature>
<feature type="transmembrane region" description="Helical" evidence="19">
    <location>
        <begin position="94"/>
        <end position="112"/>
    </location>
</feature>
<dbReference type="RefSeq" id="WP_376802497.1">
    <property type="nucleotide sequence ID" value="NZ_DBNB01000015.1"/>
</dbReference>
<evidence type="ECO:0000256" key="16">
    <source>
        <dbReference type="ARBA" id="ARBA00023209"/>
    </source>
</evidence>
<dbReference type="EMBL" id="LWDL01000019">
    <property type="protein sequence ID" value="OQW51353.1"/>
    <property type="molecule type" value="Genomic_DNA"/>
</dbReference>
<evidence type="ECO:0000256" key="17">
    <source>
        <dbReference type="ARBA" id="ARBA00023264"/>
    </source>
</evidence>
<evidence type="ECO:0000256" key="2">
    <source>
        <dbReference type="ARBA" id="ARBA00004651"/>
    </source>
</evidence>
<evidence type="ECO:0000313" key="20">
    <source>
        <dbReference type="EMBL" id="OQW51353.1"/>
    </source>
</evidence>
<comment type="similarity">
    <text evidence="5 18">Belongs to the CDS family.</text>
</comment>
<dbReference type="Proteomes" id="UP000192872">
    <property type="component" value="Unassembled WGS sequence"/>
</dbReference>
<dbReference type="AlphaFoldDB" id="A0A1W9HVC3"/>
<keyword evidence="8" id="KW-1003">Cell membrane</keyword>
<comment type="pathway">
    <text evidence="4">Lipid metabolism.</text>
</comment>
<dbReference type="PROSITE" id="PS01315">
    <property type="entry name" value="CDS"/>
    <property type="match status" value="1"/>
</dbReference>
<evidence type="ECO:0000256" key="12">
    <source>
        <dbReference type="ARBA" id="ARBA00022695"/>
    </source>
</evidence>
<keyword evidence="15 19" id="KW-0472">Membrane</keyword>
<keyword evidence="17" id="KW-1208">Phospholipid metabolism</keyword>
<evidence type="ECO:0000256" key="1">
    <source>
        <dbReference type="ARBA" id="ARBA00001698"/>
    </source>
</evidence>
<organism evidence="20 21">
    <name type="scientific">Candidatus Raskinella chloraquaticus</name>
    <dbReference type="NCBI Taxonomy" id="1951219"/>
    <lineage>
        <taxon>Bacteria</taxon>
        <taxon>Pseudomonadati</taxon>
        <taxon>Pseudomonadota</taxon>
        <taxon>Alphaproteobacteria</taxon>
        <taxon>Hyphomicrobiales</taxon>
        <taxon>Phreatobacteraceae</taxon>
        <taxon>Candidatus Raskinella</taxon>
    </lineage>
</organism>
<keyword evidence="11 18" id="KW-0812">Transmembrane</keyword>
<evidence type="ECO:0000256" key="3">
    <source>
        <dbReference type="ARBA" id="ARBA00005119"/>
    </source>
</evidence>
<dbReference type="Pfam" id="PF01148">
    <property type="entry name" value="CTP_transf_1"/>
    <property type="match status" value="1"/>
</dbReference>
<comment type="pathway">
    <text evidence="3 18">Phospholipid metabolism; CDP-diacylglycerol biosynthesis; CDP-diacylglycerol from sn-glycerol 3-phosphate: step 3/3.</text>
</comment>
<dbReference type="PANTHER" id="PTHR46382">
    <property type="entry name" value="PHOSPHATIDATE CYTIDYLYLTRANSFERASE"/>
    <property type="match status" value="1"/>
</dbReference>
<evidence type="ECO:0000256" key="15">
    <source>
        <dbReference type="ARBA" id="ARBA00023136"/>
    </source>
</evidence>
<evidence type="ECO:0000256" key="18">
    <source>
        <dbReference type="RuleBase" id="RU003938"/>
    </source>
</evidence>
<dbReference type="UniPathway" id="UPA00557">
    <property type="reaction ID" value="UER00614"/>
</dbReference>